<dbReference type="Proteomes" id="UP001159363">
    <property type="component" value="Chromosome 15"/>
</dbReference>
<protein>
    <submittedName>
        <fullName evidence="1">Uncharacterized protein</fullName>
    </submittedName>
</protein>
<dbReference type="EMBL" id="JARBHB010000016">
    <property type="protein sequence ID" value="KAJ8867077.1"/>
    <property type="molecule type" value="Genomic_DNA"/>
</dbReference>
<evidence type="ECO:0000313" key="1">
    <source>
        <dbReference type="EMBL" id="KAJ8867077.1"/>
    </source>
</evidence>
<evidence type="ECO:0000313" key="2">
    <source>
        <dbReference type="Proteomes" id="UP001159363"/>
    </source>
</evidence>
<accession>A0ABQ9G4T9</accession>
<proteinExistence type="predicted"/>
<sequence length="415" mass="46604">MIFLEENSLHSKGTGKLWVQYLWQVDILRLFIRAERSGDWELHLKCVRSMLLYLHAARHIHRKYTCVFVAAFPLCLKLCNALEELSGIEAGSSEQHVELRDSRRTRDACDVAVLLSWLKEHSPWEVDCLRSLASDVENDSINCGQAKYVDLGAIKRIIGSTFGEVKLMQKNSVKPLSEVARSILIRDDALELNSHQLFMWIVYVMKTQNDLKHYLSDADTLIVKRALELVSVGNNVTVVASVTDIAVMLLARATDDIELRVLSPGTDTKCDKVYNVRGIQEKIWESKDSVLFCRAVTGCDTTSASLGKGKKKAWKILQRPGMRNVTKVFNNPESMKEEVCAAGEKVIQYTRSIAKQPVAAAFELATLPPSAACAEHSLLTYYQQWCDNIPKSSRLRVETGWRILGSNTDLPGTST</sequence>
<gene>
    <name evidence="1" type="ORF">PR048_032939</name>
</gene>
<organism evidence="1 2">
    <name type="scientific">Dryococelus australis</name>
    <dbReference type="NCBI Taxonomy" id="614101"/>
    <lineage>
        <taxon>Eukaryota</taxon>
        <taxon>Metazoa</taxon>
        <taxon>Ecdysozoa</taxon>
        <taxon>Arthropoda</taxon>
        <taxon>Hexapoda</taxon>
        <taxon>Insecta</taxon>
        <taxon>Pterygota</taxon>
        <taxon>Neoptera</taxon>
        <taxon>Polyneoptera</taxon>
        <taxon>Phasmatodea</taxon>
        <taxon>Verophasmatodea</taxon>
        <taxon>Anareolatae</taxon>
        <taxon>Phasmatidae</taxon>
        <taxon>Eurycanthinae</taxon>
        <taxon>Dryococelus</taxon>
    </lineage>
</organism>
<comment type="caution">
    <text evidence="1">The sequence shown here is derived from an EMBL/GenBank/DDBJ whole genome shotgun (WGS) entry which is preliminary data.</text>
</comment>
<name>A0ABQ9G4T9_9NEOP</name>
<keyword evidence="2" id="KW-1185">Reference proteome</keyword>
<reference evidence="1 2" key="1">
    <citation type="submission" date="2023-02" db="EMBL/GenBank/DDBJ databases">
        <title>LHISI_Scaffold_Assembly.</title>
        <authorList>
            <person name="Stuart O.P."/>
            <person name="Cleave R."/>
            <person name="Magrath M.J.L."/>
            <person name="Mikheyev A.S."/>
        </authorList>
    </citation>
    <scope>NUCLEOTIDE SEQUENCE [LARGE SCALE GENOMIC DNA]</scope>
    <source>
        <strain evidence="1">Daus_M_001</strain>
        <tissue evidence="1">Leg muscle</tissue>
    </source>
</reference>